<reference evidence="14" key="1">
    <citation type="journal article" date="2009" name="Science">
        <title>The B73 maize genome: complexity, diversity, and dynamics.</title>
        <authorList>
            <person name="Schnable P.S."/>
            <person name="Ware D."/>
            <person name="Fulton R.S."/>
            <person name="Stein J.C."/>
            <person name="Wei F."/>
            <person name="Pasternak S."/>
            <person name="Liang C."/>
            <person name="Zhang J."/>
            <person name="Fulton L."/>
            <person name="Graves T.A."/>
            <person name="Minx P."/>
            <person name="Reily A.D."/>
            <person name="Courtney L."/>
            <person name="Kruchowski S.S."/>
            <person name="Tomlinson C."/>
            <person name="Strong C."/>
            <person name="Delehaunty K."/>
            <person name="Fronick C."/>
            <person name="Courtney B."/>
            <person name="Rock S.M."/>
            <person name="Belter E."/>
            <person name="Du F."/>
            <person name="Kim K."/>
            <person name="Abbott R.M."/>
            <person name="Cotton M."/>
            <person name="Levy A."/>
            <person name="Marchetto P."/>
            <person name="Ochoa K."/>
            <person name="Jackson S.M."/>
            <person name="Gillam B."/>
            <person name="Chen W."/>
            <person name="Yan L."/>
            <person name="Higginbotham J."/>
            <person name="Cardenas M."/>
            <person name="Waligorski J."/>
            <person name="Applebaum E."/>
            <person name="Phelps L."/>
            <person name="Falcone J."/>
            <person name="Kanchi K."/>
            <person name="Thane T."/>
            <person name="Scimone A."/>
            <person name="Thane N."/>
            <person name="Henke J."/>
            <person name="Wang T."/>
            <person name="Ruppert J."/>
            <person name="Shah N."/>
            <person name="Rotter K."/>
            <person name="Hodges J."/>
            <person name="Ingenthron E."/>
            <person name="Cordes M."/>
            <person name="Kohlberg S."/>
            <person name="Sgro J."/>
            <person name="Delgado B."/>
            <person name="Mead K."/>
            <person name="Chinwalla A."/>
            <person name="Leonard S."/>
            <person name="Crouse K."/>
            <person name="Collura K."/>
            <person name="Kudrna D."/>
            <person name="Currie J."/>
            <person name="He R."/>
            <person name="Angelova A."/>
            <person name="Rajasekar S."/>
            <person name="Mueller T."/>
            <person name="Lomeli R."/>
            <person name="Scara G."/>
            <person name="Ko A."/>
            <person name="Delaney K."/>
            <person name="Wissotski M."/>
            <person name="Lopez G."/>
            <person name="Campos D."/>
            <person name="Braidotti M."/>
            <person name="Ashley E."/>
            <person name="Golser W."/>
            <person name="Kim H."/>
            <person name="Lee S."/>
            <person name="Lin J."/>
            <person name="Dujmic Z."/>
            <person name="Kim W."/>
            <person name="Talag J."/>
            <person name="Zuccolo A."/>
            <person name="Fan C."/>
            <person name="Sebastian A."/>
            <person name="Kramer M."/>
            <person name="Spiegel L."/>
            <person name="Nascimento L."/>
            <person name="Zutavern T."/>
            <person name="Miller B."/>
            <person name="Ambroise C."/>
            <person name="Muller S."/>
            <person name="Spooner W."/>
            <person name="Narechania A."/>
            <person name="Ren L."/>
            <person name="Wei S."/>
            <person name="Kumari S."/>
            <person name="Faga B."/>
            <person name="Levy M.J."/>
            <person name="McMahan L."/>
            <person name="Van Buren P."/>
            <person name="Vaughn M.W."/>
            <person name="Ying K."/>
            <person name="Yeh C.-T."/>
            <person name="Emrich S.J."/>
            <person name="Jia Y."/>
            <person name="Kalyanaraman A."/>
            <person name="Hsia A.-P."/>
            <person name="Barbazuk W.B."/>
            <person name="Baucom R.S."/>
            <person name="Brutnell T.P."/>
            <person name="Carpita N.C."/>
            <person name="Chaparro C."/>
            <person name="Chia J.-M."/>
            <person name="Deragon J.-M."/>
            <person name="Estill J.C."/>
            <person name="Fu Y."/>
            <person name="Jeddeloh J.A."/>
            <person name="Han Y."/>
            <person name="Lee H."/>
            <person name="Li P."/>
            <person name="Lisch D.R."/>
            <person name="Liu S."/>
            <person name="Liu Z."/>
            <person name="Nagel D.H."/>
            <person name="McCann M.C."/>
            <person name="SanMiguel P."/>
            <person name="Myers A.M."/>
            <person name="Nettleton D."/>
            <person name="Nguyen J."/>
            <person name="Penning B.W."/>
            <person name="Ponnala L."/>
            <person name="Schneider K.L."/>
            <person name="Schwartz D.C."/>
            <person name="Sharma A."/>
            <person name="Soderlund C."/>
            <person name="Springer N.M."/>
            <person name="Sun Q."/>
            <person name="Wang H."/>
            <person name="Waterman M."/>
            <person name="Westerman R."/>
            <person name="Wolfgruber T.K."/>
            <person name="Yang L."/>
            <person name="Yu Y."/>
            <person name="Zhang L."/>
            <person name="Zhou S."/>
            <person name="Zhu Q."/>
            <person name="Bennetzen J.L."/>
            <person name="Dawe R.K."/>
            <person name="Jiang J."/>
            <person name="Jiang N."/>
            <person name="Presting G.G."/>
            <person name="Wessler S.R."/>
            <person name="Aluru S."/>
            <person name="Martienssen R.A."/>
            <person name="Clifton S.W."/>
            <person name="McCombie W.R."/>
            <person name="Wing R.A."/>
            <person name="Wilson R.K."/>
        </authorList>
    </citation>
    <scope>NUCLEOTIDE SEQUENCE [LARGE SCALE GENOMIC DNA]</scope>
    <source>
        <strain evidence="14">cv. B73</strain>
    </source>
</reference>
<evidence type="ECO:0000256" key="9">
    <source>
        <dbReference type="PROSITE-ProRule" id="PRU10141"/>
    </source>
</evidence>
<evidence type="ECO:0000256" key="10">
    <source>
        <dbReference type="RuleBase" id="RU000304"/>
    </source>
</evidence>
<evidence type="ECO:0000256" key="1">
    <source>
        <dbReference type="ARBA" id="ARBA00012513"/>
    </source>
</evidence>
<dbReference type="InterPro" id="IPR008271">
    <property type="entry name" value="Ser/Thr_kinase_AS"/>
</dbReference>
<keyword evidence="6 9" id="KW-0067">ATP-binding</keyword>
<evidence type="ECO:0000256" key="4">
    <source>
        <dbReference type="ARBA" id="ARBA00022741"/>
    </source>
</evidence>
<keyword evidence="4 9" id="KW-0547">Nucleotide-binding</keyword>
<dbReference type="Gramene" id="Zm00001eb279050_T001">
    <property type="protein sequence ID" value="Zm00001eb279050_P001"/>
    <property type="gene ID" value="Zm00001eb279050"/>
</dbReference>
<dbReference type="GO" id="GO:0004674">
    <property type="term" value="F:protein serine/threonine kinase activity"/>
    <property type="evidence" value="ECO:0007669"/>
    <property type="project" value="UniProtKB-KW"/>
</dbReference>
<protein>
    <recommendedName>
        <fullName evidence="1">non-specific serine/threonine protein kinase</fullName>
        <ecNumber evidence="1">2.7.11.1</ecNumber>
    </recommendedName>
</protein>
<dbReference type="EC" id="2.7.11.1" evidence="1"/>
<evidence type="ECO:0000259" key="12">
    <source>
        <dbReference type="PROSITE" id="PS50011"/>
    </source>
</evidence>
<evidence type="ECO:0000256" key="11">
    <source>
        <dbReference type="SAM" id="Phobius"/>
    </source>
</evidence>
<keyword evidence="2 10" id="KW-0723">Serine/threonine-protein kinase</keyword>
<keyword evidence="11" id="KW-0472">Membrane</keyword>
<dbReference type="InParanoid" id="A0A804PX09"/>
<dbReference type="Proteomes" id="UP000007305">
    <property type="component" value="Chromosome 6"/>
</dbReference>
<name>A0A804PX09_MAIZE</name>
<dbReference type="PROSITE" id="PS00107">
    <property type="entry name" value="PROTEIN_KINASE_ATP"/>
    <property type="match status" value="1"/>
</dbReference>
<organism evidence="13 14">
    <name type="scientific">Zea mays</name>
    <name type="common">Maize</name>
    <dbReference type="NCBI Taxonomy" id="4577"/>
    <lineage>
        <taxon>Eukaryota</taxon>
        <taxon>Viridiplantae</taxon>
        <taxon>Streptophyta</taxon>
        <taxon>Embryophyta</taxon>
        <taxon>Tracheophyta</taxon>
        <taxon>Spermatophyta</taxon>
        <taxon>Magnoliopsida</taxon>
        <taxon>Liliopsida</taxon>
        <taxon>Poales</taxon>
        <taxon>Poaceae</taxon>
        <taxon>PACMAD clade</taxon>
        <taxon>Panicoideae</taxon>
        <taxon>Andropogonodae</taxon>
        <taxon>Andropogoneae</taxon>
        <taxon>Tripsacinae</taxon>
        <taxon>Zea</taxon>
    </lineage>
</organism>
<dbReference type="PANTHER" id="PTHR27002:SF1095">
    <property type="entry name" value="G-TYPE LECTIN S-RECEPTOR-LIKE SERINE_THREONINE-PROTEIN KINASE RKS1"/>
    <property type="match status" value="1"/>
</dbReference>
<evidence type="ECO:0000313" key="14">
    <source>
        <dbReference type="Proteomes" id="UP000007305"/>
    </source>
</evidence>
<reference evidence="13" key="2">
    <citation type="submission" date="2019-07" db="EMBL/GenBank/DDBJ databases">
        <authorList>
            <person name="Seetharam A."/>
            <person name="Woodhouse M."/>
            <person name="Cannon E."/>
        </authorList>
    </citation>
    <scope>NUCLEOTIDE SEQUENCE [LARGE SCALE GENOMIC DNA]</scope>
    <source>
        <strain evidence="13">cv. B73</strain>
    </source>
</reference>
<dbReference type="Pfam" id="PF00069">
    <property type="entry name" value="Pkinase"/>
    <property type="match status" value="1"/>
</dbReference>
<evidence type="ECO:0000256" key="5">
    <source>
        <dbReference type="ARBA" id="ARBA00022777"/>
    </source>
</evidence>
<keyword evidence="14" id="KW-1185">Reference proteome</keyword>
<dbReference type="InterPro" id="IPR017441">
    <property type="entry name" value="Protein_kinase_ATP_BS"/>
</dbReference>
<evidence type="ECO:0000256" key="8">
    <source>
        <dbReference type="ARBA" id="ARBA00048679"/>
    </source>
</evidence>
<evidence type="ECO:0000256" key="3">
    <source>
        <dbReference type="ARBA" id="ARBA00022679"/>
    </source>
</evidence>
<evidence type="ECO:0000256" key="6">
    <source>
        <dbReference type="ARBA" id="ARBA00022840"/>
    </source>
</evidence>
<evidence type="ECO:0000313" key="13">
    <source>
        <dbReference type="EnsemblPlants" id="Zm00001eb279050_P001"/>
    </source>
</evidence>
<dbReference type="InterPro" id="IPR000719">
    <property type="entry name" value="Prot_kinase_dom"/>
</dbReference>
<dbReference type="InterPro" id="IPR011009">
    <property type="entry name" value="Kinase-like_dom_sf"/>
</dbReference>
<reference evidence="13" key="3">
    <citation type="submission" date="2021-05" db="UniProtKB">
        <authorList>
            <consortium name="EnsemblPlants"/>
        </authorList>
    </citation>
    <scope>IDENTIFICATION</scope>
    <source>
        <strain evidence="13">cv. B73</strain>
    </source>
</reference>
<keyword evidence="3" id="KW-0808">Transferase</keyword>
<dbReference type="SUPFAM" id="SSF56112">
    <property type="entry name" value="Protein kinase-like (PK-like)"/>
    <property type="match status" value="1"/>
</dbReference>
<dbReference type="PROSITE" id="PS00108">
    <property type="entry name" value="PROTEIN_KINASE_ST"/>
    <property type="match status" value="1"/>
</dbReference>
<keyword evidence="5" id="KW-0418">Kinase</keyword>
<evidence type="ECO:0000256" key="2">
    <source>
        <dbReference type="ARBA" id="ARBA00022527"/>
    </source>
</evidence>
<keyword evidence="11" id="KW-1133">Transmembrane helix</keyword>
<comment type="similarity">
    <text evidence="10">Belongs to the protein kinase superfamily.</text>
</comment>
<keyword evidence="11" id="KW-0812">Transmembrane</keyword>
<dbReference type="Gene3D" id="1.10.510.10">
    <property type="entry name" value="Transferase(Phosphotransferase) domain 1"/>
    <property type="match status" value="2"/>
</dbReference>
<accession>A0A804PX09</accession>
<dbReference type="GO" id="GO:0005524">
    <property type="term" value="F:ATP binding"/>
    <property type="evidence" value="ECO:0007669"/>
    <property type="project" value="UniProtKB-UniRule"/>
</dbReference>
<dbReference type="PANTHER" id="PTHR27002">
    <property type="entry name" value="RECEPTOR-LIKE SERINE/THREONINE-PROTEIN KINASE SD1-8"/>
    <property type="match status" value="1"/>
</dbReference>
<dbReference type="FunFam" id="1.10.510.10:FF:001023">
    <property type="entry name" value="Os07g0541700 protein"/>
    <property type="match status" value="1"/>
</dbReference>
<dbReference type="PROSITE" id="PS50011">
    <property type="entry name" value="PROTEIN_KINASE_DOM"/>
    <property type="match status" value="1"/>
</dbReference>
<dbReference type="AlphaFoldDB" id="A0A804PX09"/>
<evidence type="ECO:0000256" key="7">
    <source>
        <dbReference type="ARBA" id="ARBA00047899"/>
    </source>
</evidence>
<comment type="catalytic activity">
    <reaction evidence="8">
        <text>L-seryl-[protein] + ATP = O-phospho-L-seryl-[protein] + ADP + H(+)</text>
        <dbReference type="Rhea" id="RHEA:17989"/>
        <dbReference type="Rhea" id="RHEA-COMP:9863"/>
        <dbReference type="Rhea" id="RHEA-COMP:11604"/>
        <dbReference type="ChEBI" id="CHEBI:15378"/>
        <dbReference type="ChEBI" id="CHEBI:29999"/>
        <dbReference type="ChEBI" id="CHEBI:30616"/>
        <dbReference type="ChEBI" id="CHEBI:83421"/>
        <dbReference type="ChEBI" id="CHEBI:456216"/>
        <dbReference type="EC" id="2.7.11.1"/>
    </reaction>
</comment>
<comment type="catalytic activity">
    <reaction evidence="7">
        <text>L-threonyl-[protein] + ATP = O-phospho-L-threonyl-[protein] + ADP + H(+)</text>
        <dbReference type="Rhea" id="RHEA:46608"/>
        <dbReference type="Rhea" id="RHEA-COMP:11060"/>
        <dbReference type="Rhea" id="RHEA-COMP:11605"/>
        <dbReference type="ChEBI" id="CHEBI:15378"/>
        <dbReference type="ChEBI" id="CHEBI:30013"/>
        <dbReference type="ChEBI" id="CHEBI:30616"/>
        <dbReference type="ChEBI" id="CHEBI:61977"/>
        <dbReference type="ChEBI" id="CHEBI:456216"/>
        <dbReference type="EC" id="2.7.11.1"/>
    </reaction>
</comment>
<feature type="transmembrane region" description="Helical" evidence="11">
    <location>
        <begin position="155"/>
        <end position="175"/>
    </location>
</feature>
<dbReference type="EnsemblPlants" id="Zm00001eb279050_T001">
    <property type="protein sequence ID" value="Zm00001eb279050_P001"/>
    <property type="gene ID" value="Zm00001eb279050"/>
</dbReference>
<feature type="domain" description="Protein kinase" evidence="12">
    <location>
        <begin position="101"/>
        <end position="346"/>
    </location>
</feature>
<dbReference type="SMART" id="SM00220">
    <property type="entry name" value="S_TKc"/>
    <property type="match status" value="1"/>
</dbReference>
<feature type="binding site" evidence="9">
    <location>
        <position position="211"/>
    </location>
    <ligand>
        <name>ATP</name>
        <dbReference type="ChEBI" id="CHEBI:30616"/>
    </ligand>
</feature>
<proteinExistence type="inferred from homology"/>
<sequence length="346" mass="38811">MPLTTRPCFLATTLGPHHPTPLRRQGTNCVTFFSHPFPPNCPALPPRDRATSPPFWESPLAWTAEEASLASISAEQLDVEVTRISGDEKTDHLKHLEISPKDCLRYPGEGNSSGCIMWKDNIVDVKYKENGQDLYLGLANSEIATRKNMGRVAKISVPVMASVLALMATGMYLVWICKLRDNFSSENMLGQGGFGKVYKGMLGHNIEVAIKRLGQDAARQHLLCWPTHFKIIKGVSRGLLYFHHDSRLTIIHRDLKTSNILLDADMNPKISDFAMASIFCAYRNEAIMNRVVGTYEGWLCRPWLLSAPKIGLKVRSKMRRAGQIKSSTRALREPVQNLLRVLPIVY</sequence>